<evidence type="ECO:0008006" key="2">
    <source>
        <dbReference type="Google" id="ProtNLM"/>
    </source>
</evidence>
<proteinExistence type="predicted"/>
<name>A0AAW2K807_9LAMI</name>
<reference evidence="1" key="2">
    <citation type="journal article" date="2024" name="Plant">
        <title>Genomic evolution and insights into agronomic trait innovations of Sesamum species.</title>
        <authorList>
            <person name="Miao H."/>
            <person name="Wang L."/>
            <person name="Qu L."/>
            <person name="Liu H."/>
            <person name="Sun Y."/>
            <person name="Le M."/>
            <person name="Wang Q."/>
            <person name="Wei S."/>
            <person name="Zheng Y."/>
            <person name="Lin W."/>
            <person name="Duan Y."/>
            <person name="Cao H."/>
            <person name="Xiong S."/>
            <person name="Wang X."/>
            <person name="Wei L."/>
            <person name="Li C."/>
            <person name="Ma Q."/>
            <person name="Ju M."/>
            <person name="Zhao R."/>
            <person name="Li G."/>
            <person name="Mu C."/>
            <person name="Tian Q."/>
            <person name="Mei H."/>
            <person name="Zhang T."/>
            <person name="Gao T."/>
            <person name="Zhang H."/>
        </authorList>
    </citation>
    <scope>NUCLEOTIDE SEQUENCE</scope>
    <source>
        <strain evidence="1">G01</strain>
    </source>
</reference>
<evidence type="ECO:0000313" key="1">
    <source>
        <dbReference type="EMBL" id="KAL0302583.1"/>
    </source>
</evidence>
<sequence length="101" mass="11263">MLFNINKDILAGPDGFSYAFYHSCSEPIAKDIEYADKNFFSGTPVPRSFTATIITLIPKTEAPHTWNDFRPISLCKVVNKILPELLYNKITGSVPNLISPS</sequence>
<protein>
    <recommendedName>
        <fullName evidence="2">Reverse transcriptase</fullName>
    </recommendedName>
</protein>
<gene>
    <name evidence="1" type="ORF">Sangu_3092400</name>
</gene>
<reference evidence="1" key="1">
    <citation type="submission" date="2020-06" db="EMBL/GenBank/DDBJ databases">
        <authorList>
            <person name="Li T."/>
            <person name="Hu X."/>
            <person name="Zhang T."/>
            <person name="Song X."/>
            <person name="Zhang H."/>
            <person name="Dai N."/>
            <person name="Sheng W."/>
            <person name="Hou X."/>
            <person name="Wei L."/>
        </authorList>
    </citation>
    <scope>NUCLEOTIDE SEQUENCE</scope>
    <source>
        <strain evidence="1">G01</strain>
        <tissue evidence="1">Leaf</tissue>
    </source>
</reference>
<dbReference type="AlphaFoldDB" id="A0AAW2K807"/>
<dbReference type="EMBL" id="JACGWK010000244">
    <property type="protein sequence ID" value="KAL0302583.1"/>
    <property type="molecule type" value="Genomic_DNA"/>
</dbReference>
<accession>A0AAW2K807</accession>
<organism evidence="1">
    <name type="scientific">Sesamum angustifolium</name>
    <dbReference type="NCBI Taxonomy" id="2727405"/>
    <lineage>
        <taxon>Eukaryota</taxon>
        <taxon>Viridiplantae</taxon>
        <taxon>Streptophyta</taxon>
        <taxon>Embryophyta</taxon>
        <taxon>Tracheophyta</taxon>
        <taxon>Spermatophyta</taxon>
        <taxon>Magnoliopsida</taxon>
        <taxon>eudicotyledons</taxon>
        <taxon>Gunneridae</taxon>
        <taxon>Pentapetalae</taxon>
        <taxon>asterids</taxon>
        <taxon>lamiids</taxon>
        <taxon>Lamiales</taxon>
        <taxon>Pedaliaceae</taxon>
        <taxon>Sesamum</taxon>
    </lineage>
</organism>
<comment type="caution">
    <text evidence="1">The sequence shown here is derived from an EMBL/GenBank/DDBJ whole genome shotgun (WGS) entry which is preliminary data.</text>
</comment>